<protein>
    <recommendedName>
        <fullName evidence="10">Sulfide:quinone oxidoreductase, mitochondrial</fullName>
    </recommendedName>
</protein>
<dbReference type="SUPFAM" id="SSF51905">
    <property type="entry name" value="FAD/NAD(P)-binding domain"/>
    <property type="match status" value="2"/>
</dbReference>
<evidence type="ECO:0000256" key="3">
    <source>
        <dbReference type="ARBA" id="ARBA00022630"/>
    </source>
</evidence>
<evidence type="ECO:0000256" key="5">
    <source>
        <dbReference type="ARBA" id="ARBA00022827"/>
    </source>
</evidence>
<evidence type="ECO:0000313" key="13">
    <source>
        <dbReference type="Proteomes" id="UP000812966"/>
    </source>
</evidence>
<evidence type="ECO:0000256" key="2">
    <source>
        <dbReference type="ARBA" id="ARBA00004173"/>
    </source>
</evidence>
<keyword evidence="6" id="KW-0809">Transit peptide</keyword>
<evidence type="ECO:0000256" key="4">
    <source>
        <dbReference type="ARBA" id="ARBA00022719"/>
    </source>
</evidence>
<keyword evidence="8" id="KW-0496">Mitochondrion</keyword>
<proteinExistence type="inferred from homology"/>
<evidence type="ECO:0000256" key="9">
    <source>
        <dbReference type="ARBA" id="ARBA00060891"/>
    </source>
</evidence>
<evidence type="ECO:0000256" key="8">
    <source>
        <dbReference type="ARBA" id="ARBA00023128"/>
    </source>
</evidence>
<comment type="caution">
    <text evidence="12">The sequence shown here is derived from an EMBL/GenBank/DDBJ whole genome shotgun (WGS) entry which is preliminary data.</text>
</comment>
<accession>A0A8K0NT80</accession>
<dbReference type="GO" id="GO:0071949">
    <property type="term" value="F:FAD binding"/>
    <property type="evidence" value="ECO:0007669"/>
    <property type="project" value="TreeGrafter"/>
</dbReference>
<keyword evidence="3" id="KW-0285">Flavoprotein</keyword>
<organism evidence="12 13">
    <name type="scientific">Filobasidium floriforme</name>
    <dbReference type="NCBI Taxonomy" id="5210"/>
    <lineage>
        <taxon>Eukaryota</taxon>
        <taxon>Fungi</taxon>
        <taxon>Dikarya</taxon>
        <taxon>Basidiomycota</taxon>
        <taxon>Agaricomycotina</taxon>
        <taxon>Tremellomycetes</taxon>
        <taxon>Filobasidiales</taxon>
        <taxon>Filobasidiaceae</taxon>
        <taxon>Filobasidium</taxon>
    </lineage>
</organism>
<dbReference type="AlphaFoldDB" id="A0A8K0NT80"/>
<name>A0A8K0NT80_9TREE</name>
<sequence length="448" mass="48390">MASALLNTARFASTHAAPLSAGKHKIVVIGAGAGGLAVANQLYNKFKADGRELAQGDIAIVDGAKTHHYQPGWTLVGAGMRSKEEFARPMESLVAPHFAHLASNAKTLNPSSNSLTLENGDTVKYDYLVVAPGLKSKFDAVKGLPEALANPYSSKVASIYSYDSCDKTWDLIEGLKNGKAIFTQPFGPVKCAGAPQKMLHMSWDRWQKTGRGDAIKSEFVTGLPVMFGIPYYNKPLDALRKERGLDATFNANLVEVREKDQVAVFQETTGDKKKIERSYDFLHVVPPMGPLDFIKSSPLADAAGWVDVDKATLQSTKFANVFSLGDASSLPTSKTAAAITAEAPVLTENLSRLMATGKIGEAAYNGYASCPLTVASDKVLLAEFSGYTQAPMETFGKFGIDQRKPSRLFMPLVNNVFPYAYFKYSLPGNWYGPRGLIPPTYVPSVVPS</sequence>
<dbReference type="FunFam" id="3.50.50.60:FF:000034">
    <property type="entry name" value="sulfide:quinone oxidoreductase, mitochondrial"/>
    <property type="match status" value="1"/>
</dbReference>
<evidence type="ECO:0000256" key="1">
    <source>
        <dbReference type="ARBA" id="ARBA00001974"/>
    </source>
</evidence>
<dbReference type="Gene3D" id="3.50.50.60">
    <property type="entry name" value="FAD/NAD(P)-binding domain"/>
    <property type="match status" value="2"/>
</dbReference>
<evidence type="ECO:0000256" key="10">
    <source>
        <dbReference type="ARBA" id="ARBA00070160"/>
    </source>
</evidence>
<gene>
    <name evidence="12" type="ORF">FFLO_03377</name>
</gene>
<keyword evidence="13" id="KW-1185">Reference proteome</keyword>
<dbReference type="GO" id="GO:0005739">
    <property type="term" value="C:mitochondrion"/>
    <property type="evidence" value="ECO:0007669"/>
    <property type="project" value="UniProtKB-SubCell"/>
</dbReference>
<dbReference type="InterPro" id="IPR023753">
    <property type="entry name" value="FAD/NAD-binding_dom"/>
</dbReference>
<dbReference type="GO" id="GO:0070224">
    <property type="term" value="F:sulfide:quinone oxidoreductase activity"/>
    <property type="evidence" value="ECO:0007669"/>
    <property type="project" value="TreeGrafter"/>
</dbReference>
<dbReference type="EMBL" id="JABELV010000061">
    <property type="protein sequence ID" value="KAG7544264.1"/>
    <property type="molecule type" value="Genomic_DNA"/>
</dbReference>
<keyword evidence="5" id="KW-0274">FAD</keyword>
<dbReference type="Pfam" id="PF07992">
    <property type="entry name" value="Pyr_redox_2"/>
    <property type="match status" value="1"/>
</dbReference>
<evidence type="ECO:0000313" key="12">
    <source>
        <dbReference type="EMBL" id="KAG7544264.1"/>
    </source>
</evidence>
<dbReference type="InterPro" id="IPR015904">
    <property type="entry name" value="Sulphide_quinone_reductase"/>
</dbReference>
<reference evidence="12" key="1">
    <citation type="submission" date="2020-04" db="EMBL/GenBank/DDBJ databases">
        <title>Analysis of mating type loci in Filobasidium floriforme.</title>
        <authorList>
            <person name="Nowrousian M."/>
        </authorList>
    </citation>
    <scope>NUCLEOTIDE SEQUENCE</scope>
    <source>
        <strain evidence="12">CBS 6242</strain>
    </source>
</reference>
<comment type="similarity">
    <text evidence="9">Belongs to the SQRD family.</text>
</comment>
<dbReference type="InterPro" id="IPR036188">
    <property type="entry name" value="FAD/NAD-bd_sf"/>
</dbReference>
<dbReference type="PANTHER" id="PTHR10632">
    <property type="entry name" value="SULFIDE:QUINONE OXIDOREDUCTASE"/>
    <property type="match status" value="1"/>
</dbReference>
<dbReference type="Proteomes" id="UP000812966">
    <property type="component" value="Unassembled WGS sequence"/>
</dbReference>
<evidence type="ECO:0000256" key="7">
    <source>
        <dbReference type="ARBA" id="ARBA00023002"/>
    </source>
</evidence>
<feature type="domain" description="FAD/NAD(P)-binding" evidence="11">
    <location>
        <begin position="25"/>
        <end position="144"/>
    </location>
</feature>
<comment type="cofactor">
    <cofactor evidence="1">
        <name>FAD</name>
        <dbReference type="ChEBI" id="CHEBI:57692"/>
    </cofactor>
</comment>
<keyword evidence="7" id="KW-0560">Oxidoreductase</keyword>
<evidence type="ECO:0000256" key="6">
    <source>
        <dbReference type="ARBA" id="ARBA00022946"/>
    </source>
</evidence>
<keyword evidence="4" id="KW-0874">Quinone</keyword>
<dbReference type="PANTHER" id="PTHR10632:SF2">
    <property type="entry name" value="SULFIDE:QUINONE OXIDOREDUCTASE, MITOCHONDRIAL"/>
    <property type="match status" value="1"/>
</dbReference>
<evidence type="ECO:0000259" key="11">
    <source>
        <dbReference type="Pfam" id="PF07992"/>
    </source>
</evidence>
<dbReference type="GO" id="GO:0048038">
    <property type="term" value="F:quinone binding"/>
    <property type="evidence" value="ECO:0007669"/>
    <property type="project" value="UniProtKB-KW"/>
</dbReference>
<comment type="subcellular location">
    <subcellularLocation>
        <location evidence="2">Mitochondrion</location>
    </subcellularLocation>
</comment>
<dbReference type="GO" id="GO:0070221">
    <property type="term" value="P:sulfide oxidation, using sulfide:quinone oxidoreductase"/>
    <property type="evidence" value="ECO:0007669"/>
    <property type="project" value="TreeGrafter"/>
</dbReference>
<dbReference type="OrthoDB" id="5376590at2759"/>